<organism evidence="1 2">
    <name type="scientific">Hymenobacter taeanensis</name>
    <dbReference type="NCBI Taxonomy" id="2735321"/>
    <lineage>
        <taxon>Bacteria</taxon>
        <taxon>Pseudomonadati</taxon>
        <taxon>Bacteroidota</taxon>
        <taxon>Cytophagia</taxon>
        <taxon>Cytophagales</taxon>
        <taxon>Hymenobacteraceae</taxon>
        <taxon>Hymenobacter</taxon>
    </lineage>
</organism>
<evidence type="ECO:0000313" key="1">
    <source>
        <dbReference type="EMBL" id="QJX47683.1"/>
    </source>
</evidence>
<dbReference type="RefSeq" id="WP_171591777.1">
    <property type="nucleotide sequence ID" value="NZ_CP053538.1"/>
</dbReference>
<keyword evidence="2" id="KW-1185">Reference proteome</keyword>
<evidence type="ECO:0008006" key="3">
    <source>
        <dbReference type="Google" id="ProtNLM"/>
    </source>
</evidence>
<evidence type="ECO:0000313" key="2">
    <source>
        <dbReference type="Proteomes" id="UP000501623"/>
    </source>
</evidence>
<dbReference type="KEGG" id="hts:HMJ29_12325"/>
<reference evidence="1 2" key="1">
    <citation type="submission" date="2020-05" db="EMBL/GenBank/DDBJ databases">
        <title>Complete genome sequence of Hymenobacter sp. TS19 in Coasted Sand Dune.</title>
        <authorList>
            <person name="Lee J.-H."/>
            <person name="Jung J.-H."/>
            <person name="Jeong S."/>
            <person name="Zhao L."/>
            <person name="Kim M.-K."/>
            <person name="Seo H.-S."/>
            <person name="Lim S."/>
        </authorList>
    </citation>
    <scope>NUCLEOTIDE SEQUENCE [LARGE SCALE GENOMIC DNA]</scope>
    <source>
        <strain evidence="1 2">TS19</strain>
    </source>
</reference>
<gene>
    <name evidence="1" type="ORF">HMJ29_12325</name>
</gene>
<dbReference type="Proteomes" id="UP000501623">
    <property type="component" value="Chromosome"/>
</dbReference>
<protein>
    <recommendedName>
        <fullName evidence="3">STAS/SEC14 domain-containing protein</fullName>
    </recommendedName>
</protein>
<dbReference type="EMBL" id="CP053538">
    <property type="protein sequence ID" value="QJX47683.1"/>
    <property type="molecule type" value="Genomic_DNA"/>
</dbReference>
<accession>A0A6M6BK33</accession>
<dbReference type="AlphaFoldDB" id="A0A6M6BK33"/>
<proteinExistence type="predicted"/>
<sequence length="156" mass="18005">MYRYQQYHIGSLFDEHGTRLAELYYAAAQELLQVQWFGNITSREVVFVAQQFLEAQHRMSVSLLLNDKTNATGDWAECMEWLEFDWLPQALSNGLRAVAYVFSPDASSHYASRKFSERVASYLPIKLFFDVPSAYKWLCDYAHFNPNPGRGFAAQA</sequence>
<name>A0A6M6BK33_9BACT</name>